<proteinExistence type="predicted"/>
<dbReference type="EMBL" id="ASPP01003813">
    <property type="protein sequence ID" value="ETO32937.1"/>
    <property type="molecule type" value="Genomic_DNA"/>
</dbReference>
<dbReference type="InterPro" id="IPR013328">
    <property type="entry name" value="6PGD_dom2"/>
</dbReference>
<dbReference type="SUPFAM" id="SSF48179">
    <property type="entry name" value="6-phosphogluconate dehydrogenase C-terminal domain-like"/>
    <property type="match status" value="1"/>
</dbReference>
<comment type="caution">
    <text evidence="2">The sequence shown here is derived from an EMBL/GenBank/DDBJ whole genome shotgun (WGS) entry which is preliminary data.</text>
</comment>
<dbReference type="PANTHER" id="PTHR48075">
    <property type="entry name" value="3-HYDROXYACYL-COA DEHYDROGENASE FAMILY PROTEIN"/>
    <property type="match status" value="1"/>
</dbReference>
<protein>
    <submittedName>
        <fullName evidence="2">3-hydroxybutyryl-CoA dehydrogenase</fullName>
    </submittedName>
</protein>
<reference evidence="2 3" key="1">
    <citation type="journal article" date="2013" name="Curr. Biol.">
        <title>The Genome of the Foraminiferan Reticulomyxa filosa.</title>
        <authorList>
            <person name="Glockner G."/>
            <person name="Hulsmann N."/>
            <person name="Schleicher M."/>
            <person name="Noegel A.A."/>
            <person name="Eichinger L."/>
            <person name="Gallinger C."/>
            <person name="Pawlowski J."/>
            <person name="Sierra R."/>
            <person name="Euteneuer U."/>
            <person name="Pillet L."/>
            <person name="Moustafa A."/>
            <person name="Platzer M."/>
            <person name="Groth M."/>
            <person name="Szafranski K."/>
            <person name="Schliwa M."/>
        </authorList>
    </citation>
    <scope>NUCLEOTIDE SEQUENCE [LARGE SCALE GENOMIC DNA]</scope>
</reference>
<sequence>MEKTKAIMLQIGMSPLEMKKEIDGFVVNRLQYGLLHAAYQLVEQGIASPSDIDKAVKDGLGLRWSFMGPFETIHLNAPKGVDDYCQRYVSACIQPVMRQIDNNLTWNSDTWNVIHQDMVAHSSSVDKLPERCRWRDQRLMDLAKLKQQWNAHDAEAHQDMKKDETGQ</sequence>
<accession>X6P5Q7</accession>
<evidence type="ECO:0000313" key="2">
    <source>
        <dbReference type="EMBL" id="ETO32937.1"/>
    </source>
</evidence>
<dbReference type="Gene3D" id="1.10.1040.10">
    <property type="entry name" value="N-(1-d-carboxylethyl)-l-norvaline Dehydrogenase, domain 2"/>
    <property type="match status" value="1"/>
</dbReference>
<dbReference type="InterPro" id="IPR006108">
    <property type="entry name" value="3HC_DH_C"/>
</dbReference>
<dbReference type="OrthoDB" id="2021159at2759"/>
<evidence type="ECO:0000259" key="1">
    <source>
        <dbReference type="Pfam" id="PF00725"/>
    </source>
</evidence>
<dbReference type="InterPro" id="IPR008927">
    <property type="entry name" value="6-PGluconate_DH-like_C_sf"/>
</dbReference>
<name>X6P5Q7_RETFI</name>
<dbReference type="GO" id="GO:0006631">
    <property type="term" value="P:fatty acid metabolic process"/>
    <property type="evidence" value="ECO:0007669"/>
    <property type="project" value="InterPro"/>
</dbReference>
<dbReference type="GO" id="GO:0050104">
    <property type="term" value="F:L-gulonate 3-dehydrogenase activity"/>
    <property type="evidence" value="ECO:0007669"/>
    <property type="project" value="TreeGrafter"/>
</dbReference>
<organism evidence="2 3">
    <name type="scientific">Reticulomyxa filosa</name>
    <dbReference type="NCBI Taxonomy" id="46433"/>
    <lineage>
        <taxon>Eukaryota</taxon>
        <taxon>Sar</taxon>
        <taxon>Rhizaria</taxon>
        <taxon>Retaria</taxon>
        <taxon>Foraminifera</taxon>
        <taxon>Monothalamids</taxon>
        <taxon>Reticulomyxidae</taxon>
        <taxon>Reticulomyxa</taxon>
    </lineage>
</organism>
<keyword evidence="3" id="KW-1185">Reference proteome</keyword>
<dbReference type="PANTHER" id="PTHR48075:SF1">
    <property type="entry name" value="LAMBDA-CRYSTALLIN HOMOLOG"/>
    <property type="match status" value="1"/>
</dbReference>
<dbReference type="Pfam" id="PF00725">
    <property type="entry name" value="3HCDH"/>
    <property type="match status" value="1"/>
</dbReference>
<dbReference type="AlphaFoldDB" id="X6P5Q7"/>
<feature type="domain" description="3-hydroxyacyl-CoA dehydrogenase C-terminal" evidence="1">
    <location>
        <begin position="24"/>
        <end position="88"/>
    </location>
</feature>
<gene>
    <name evidence="2" type="ORF">RFI_04168</name>
</gene>
<dbReference type="Proteomes" id="UP000023152">
    <property type="component" value="Unassembled WGS sequence"/>
</dbReference>
<evidence type="ECO:0000313" key="3">
    <source>
        <dbReference type="Proteomes" id="UP000023152"/>
    </source>
</evidence>